<organism evidence="2 3">
    <name type="scientific">Durusdinium trenchii</name>
    <dbReference type="NCBI Taxonomy" id="1381693"/>
    <lineage>
        <taxon>Eukaryota</taxon>
        <taxon>Sar</taxon>
        <taxon>Alveolata</taxon>
        <taxon>Dinophyceae</taxon>
        <taxon>Suessiales</taxon>
        <taxon>Symbiodiniaceae</taxon>
        <taxon>Durusdinium</taxon>
    </lineage>
</organism>
<sequence>MSKSSTPSSEPKSFGPKAPLFPPGAEVHFASAPPPGVGRAYAVDTEAEFANPRPKPPPGRVVQGRTPKGSEKRSDAIFAIKTLPKHRASQPPWVKEFFLFALSLAVEIFDELWQLAILVRKAQEGSDVWDRWYLFSDKVCALFKEQAKSYKEEKIQVCTLGILQDSGDHADVILKVIDHLLEQQEVKEREHNASRRQKLIRDARSNNDEALVRELQDEALTDTAAIRERIRTTHDAYYQAMRELRERQTESGNLLGLTQAETARLERFAEWEEREREEGTATGQCASQDTNTRNVPYILLCLLPVAATVQELISQGKDQTVLTAKDIEHILDFFYTNVWGVSIGQALARLASSLYRLPCGVSMAKVYERLSKEGLFMASEGIDTSPAVLTGLRIQRAYAEMLGRESAFGFLTAKGPEALAGASATEHLVSGSVLYALMLGKHSWFHRTEGQTANAPLAESDTDGSVKRTR</sequence>
<dbReference type="EMBL" id="CAXAMN010010001">
    <property type="protein sequence ID" value="CAK9030467.1"/>
    <property type="molecule type" value="Genomic_DNA"/>
</dbReference>
<feature type="compositionally biased region" description="Low complexity" evidence="1">
    <location>
        <begin position="1"/>
        <end position="13"/>
    </location>
</feature>
<evidence type="ECO:0000313" key="3">
    <source>
        <dbReference type="Proteomes" id="UP001642484"/>
    </source>
</evidence>
<proteinExistence type="predicted"/>
<dbReference type="Proteomes" id="UP001642484">
    <property type="component" value="Unassembled WGS sequence"/>
</dbReference>
<gene>
    <name evidence="2" type="ORF">CCMP2556_LOCUS17892</name>
</gene>
<keyword evidence="3" id="KW-1185">Reference proteome</keyword>
<accession>A0ABP0KV94</accession>
<reference evidence="2 3" key="1">
    <citation type="submission" date="2024-02" db="EMBL/GenBank/DDBJ databases">
        <authorList>
            <person name="Chen Y."/>
            <person name="Shah S."/>
            <person name="Dougan E. K."/>
            <person name="Thang M."/>
            <person name="Chan C."/>
        </authorList>
    </citation>
    <scope>NUCLEOTIDE SEQUENCE [LARGE SCALE GENOMIC DNA]</scope>
</reference>
<evidence type="ECO:0000313" key="2">
    <source>
        <dbReference type="EMBL" id="CAK9030467.1"/>
    </source>
</evidence>
<feature type="region of interest" description="Disordered" evidence="1">
    <location>
        <begin position="1"/>
        <end position="20"/>
    </location>
</feature>
<feature type="region of interest" description="Disordered" evidence="1">
    <location>
        <begin position="41"/>
        <end position="72"/>
    </location>
</feature>
<comment type="caution">
    <text evidence="2">The sequence shown here is derived from an EMBL/GenBank/DDBJ whole genome shotgun (WGS) entry which is preliminary data.</text>
</comment>
<evidence type="ECO:0000256" key="1">
    <source>
        <dbReference type="SAM" id="MobiDB-lite"/>
    </source>
</evidence>
<name>A0ABP0KV94_9DINO</name>
<protein>
    <submittedName>
        <fullName evidence="2">Uncharacterized protein</fullName>
    </submittedName>
</protein>